<dbReference type="InterPro" id="IPR001736">
    <property type="entry name" value="PLipase_D/transphosphatidylase"/>
</dbReference>
<dbReference type="CDD" id="cd09110">
    <property type="entry name" value="PLDc_CLS_1"/>
    <property type="match status" value="1"/>
</dbReference>
<keyword evidence="12" id="KW-1185">Reference proteome</keyword>
<gene>
    <name evidence="11" type="ORF">GCM10011487_39310</name>
</gene>
<organism evidence="11 12">
    <name type="scientific">Steroidobacter agaridevorans</name>
    <dbReference type="NCBI Taxonomy" id="2695856"/>
    <lineage>
        <taxon>Bacteria</taxon>
        <taxon>Pseudomonadati</taxon>
        <taxon>Pseudomonadota</taxon>
        <taxon>Gammaproteobacteria</taxon>
        <taxon>Steroidobacterales</taxon>
        <taxon>Steroidobacteraceae</taxon>
        <taxon>Steroidobacter</taxon>
    </lineage>
</organism>
<proteinExistence type="predicted"/>
<evidence type="ECO:0000256" key="8">
    <source>
        <dbReference type="NCBIfam" id="TIGR04265"/>
    </source>
</evidence>
<sequence>MLSEDESDPLLKSALEEYQNDAAVRELVAAVRQHAPMPLTAGNRVGALIDGPQTYAAIEADLKAARHYIHLETFIFGADEIGRRFGELLAQKRKEGVEVRVLYDSVGSMDTPKDFFEHLRRQGIEVREFRPMNPVKNPRIWDIDNRDHRKIVVIDGKVGFTGGINIDSTYSSPSSSRPGPKRGIEDGWRDTHMRIQGPAVNQLQTLFLQSWAEAGEPLQAKDGDRYLPPAQSAGDKLITIVGNDSESEDRSLYGTYLAAFKHSSSRLWITHAYFAPNPELLDAMVDAARRGVDVRLVVPAFTDSRIVLNATQATFTPLLNAGVKIYELKDALLHAKSVVVDGSVSIVGSANLDMRSFLHNDEVNAIVIDRDFGQRMEEVFKRDERASRPVTLERWQKRSLWQRFKEFGVKIFGYWI</sequence>
<dbReference type="PANTHER" id="PTHR21248">
    <property type="entry name" value="CARDIOLIPIN SYNTHASE"/>
    <property type="match status" value="1"/>
</dbReference>
<evidence type="ECO:0000256" key="6">
    <source>
        <dbReference type="ARBA" id="ARBA00022989"/>
    </source>
</evidence>
<evidence type="ECO:0000313" key="11">
    <source>
        <dbReference type="EMBL" id="GFE81931.1"/>
    </source>
</evidence>
<evidence type="ECO:0000256" key="9">
    <source>
        <dbReference type="SAM" id="MobiDB-lite"/>
    </source>
</evidence>
<dbReference type="InterPro" id="IPR025202">
    <property type="entry name" value="PLD-like_dom"/>
</dbReference>
<dbReference type="NCBIfam" id="TIGR04265">
    <property type="entry name" value="bac_cardiolipin"/>
    <property type="match status" value="1"/>
</dbReference>
<keyword evidence="7" id="KW-0472">Membrane</keyword>
<evidence type="ECO:0000256" key="7">
    <source>
        <dbReference type="ARBA" id="ARBA00023136"/>
    </source>
</evidence>
<dbReference type="EC" id="2.7.8.-" evidence="8"/>
<keyword evidence="4" id="KW-0812">Transmembrane</keyword>
<dbReference type="Proteomes" id="UP000445000">
    <property type="component" value="Unassembled WGS sequence"/>
</dbReference>
<evidence type="ECO:0000256" key="3">
    <source>
        <dbReference type="ARBA" id="ARBA00022679"/>
    </source>
</evidence>
<evidence type="ECO:0000259" key="10">
    <source>
        <dbReference type="PROSITE" id="PS50035"/>
    </source>
</evidence>
<evidence type="ECO:0000313" key="12">
    <source>
        <dbReference type="Proteomes" id="UP000445000"/>
    </source>
</evidence>
<accession>A0A829YGJ5</accession>
<dbReference type="EMBL" id="BLJN01000004">
    <property type="protein sequence ID" value="GFE81931.1"/>
    <property type="molecule type" value="Genomic_DNA"/>
</dbReference>
<feature type="region of interest" description="Disordered" evidence="9">
    <location>
        <begin position="167"/>
        <end position="187"/>
    </location>
</feature>
<dbReference type="GO" id="GO:0032049">
    <property type="term" value="P:cardiolipin biosynthetic process"/>
    <property type="evidence" value="ECO:0007669"/>
    <property type="project" value="UniProtKB-UniRule"/>
</dbReference>
<dbReference type="Gene3D" id="3.30.870.10">
    <property type="entry name" value="Endonuclease Chain A"/>
    <property type="match status" value="2"/>
</dbReference>
<keyword evidence="5" id="KW-0677">Repeat</keyword>
<dbReference type="PANTHER" id="PTHR21248:SF22">
    <property type="entry name" value="PHOSPHOLIPASE D"/>
    <property type="match status" value="1"/>
</dbReference>
<dbReference type="PROSITE" id="PS50035">
    <property type="entry name" value="PLD"/>
    <property type="match status" value="2"/>
</dbReference>
<dbReference type="GO" id="GO:0008808">
    <property type="term" value="F:cardiolipin synthase activity"/>
    <property type="evidence" value="ECO:0007669"/>
    <property type="project" value="UniProtKB-UniRule"/>
</dbReference>
<evidence type="ECO:0000256" key="4">
    <source>
        <dbReference type="ARBA" id="ARBA00022692"/>
    </source>
</evidence>
<dbReference type="AlphaFoldDB" id="A0A829YGJ5"/>
<dbReference type="Pfam" id="PF13091">
    <property type="entry name" value="PLDc_2"/>
    <property type="match status" value="2"/>
</dbReference>
<evidence type="ECO:0000256" key="2">
    <source>
        <dbReference type="ARBA" id="ARBA00022475"/>
    </source>
</evidence>
<feature type="domain" description="PLD phosphodiesterase" evidence="10">
    <location>
        <begin position="143"/>
        <end position="170"/>
    </location>
</feature>
<keyword evidence="6" id="KW-1133">Transmembrane helix</keyword>
<keyword evidence="3" id="KW-0808">Transferase</keyword>
<name>A0A829YGJ5_9GAMM</name>
<evidence type="ECO:0000256" key="1">
    <source>
        <dbReference type="ARBA" id="ARBA00004236"/>
    </source>
</evidence>
<keyword evidence="2" id="KW-1003">Cell membrane</keyword>
<reference evidence="12" key="1">
    <citation type="submission" date="2020-01" db="EMBL/GenBank/DDBJ databases">
        <title>'Steroidobacter agaridevorans' sp. nov., agar-degrading bacteria isolated from rhizosphere soils.</title>
        <authorList>
            <person name="Ikenaga M."/>
            <person name="Kataoka M."/>
            <person name="Murouchi A."/>
            <person name="Katsuragi S."/>
            <person name="Sakai M."/>
        </authorList>
    </citation>
    <scope>NUCLEOTIDE SEQUENCE [LARGE SCALE GENOMIC DNA]</scope>
    <source>
        <strain evidence="12">YU21-B</strain>
    </source>
</reference>
<comment type="caution">
    <text evidence="11">The sequence shown here is derived from an EMBL/GenBank/DDBJ whole genome shotgun (WGS) entry which is preliminary data.</text>
</comment>
<feature type="domain" description="PLD phosphodiesterase" evidence="10">
    <location>
        <begin position="329"/>
        <end position="356"/>
    </location>
</feature>
<dbReference type="SUPFAM" id="SSF56024">
    <property type="entry name" value="Phospholipase D/nuclease"/>
    <property type="match status" value="2"/>
</dbReference>
<dbReference type="InterPro" id="IPR022924">
    <property type="entry name" value="Cardiolipin_synthase"/>
</dbReference>
<comment type="subcellular location">
    <subcellularLocation>
        <location evidence="1">Cell membrane</location>
    </subcellularLocation>
</comment>
<dbReference type="RefSeq" id="WP_161813621.1">
    <property type="nucleotide sequence ID" value="NZ_BLJN01000004.1"/>
</dbReference>
<dbReference type="CDD" id="cd09159">
    <property type="entry name" value="PLDc_ybhO_like_2"/>
    <property type="match status" value="1"/>
</dbReference>
<dbReference type="GO" id="GO:0005886">
    <property type="term" value="C:plasma membrane"/>
    <property type="evidence" value="ECO:0007669"/>
    <property type="project" value="UniProtKB-SubCell"/>
</dbReference>
<dbReference type="SMART" id="SM00155">
    <property type="entry name" value="PLDc"/>
    <property type="match status" value="2"/>
</dbReference>
<evidence type="ECO:0000256" key="5">
    <source>
        <dbReference type="ARBA" id="ARBA00022737"/>
    </source>
</evidence>
<protein>
    <recommendedName>
        <fullName evidence="8">Cardiolipin synthase</fullName>
        <ecNumber evidence="8">2.7.8.-</ecNumber>
    </recommendedName>
</protein>